<evidence type="ECO:0000313" key="4">
    <source>
        <dbReference type="Proteomes" id="UP000199184"/>
    </source>
</evidence>
<dbReference type="AlphaFoldDB" id="A0A1C3XSE2"/>
<dbReference type="Proteomes" id="UP000199184">
    <property type="component" value="Unassembled WGS sequence"/>
</dbReference>
<feature type="region of interest" description="Disordered" evidence="1">
    <location>
        <begin position="1"/>
        <end position="22"/>
    </location>
</feature>
<name>A0A1C3XSE2_9BRAD</name>
<keyword evidence="4" id="KW-1185">Reference proteome</keyword>
<accession>A0A1C3XSE2</accession>
<gene>
    <name evidence="3" type="ORF">GA0061098_103612</name>
</gene>
<dbReference type="GO" id="GO:0003677">
    <property type="term" value="F:DNA binding"/>
    <property type="evidence" value="ECO:0007669"/>
    <property type="project" value="UniProtKB-KW"/>
</dbReference>
<dbReference type="InterPro" id="IPR001387">
    <property type="entry name" value="Cro/C1-type_HTH"/>
</dbReference>
<evidence type="ECO:0000313" key="3">
    <source>
        <dbReference type="EMBL" id="SCB55170.1"/>
    </source>
</evidence>
<dbReference type="Pfam" id="PF01381">
    <property type="entry name" value="HTH_3"/>
    <property type="match status" value="1"/>
</dbReference>
<reference evidence="4" key="1">
    <citation type="submission" date="2016-08" db="EMBL/GenBank/DDBJ databases">
        <authorList>
            <person name="Varghese N."/>
            <person name="Submissions Spin"/>
        </authorList>
    </citation>
    <scope>NUCLEOTIDE SEQUENCE [LARGE SCALE GENOMIC DNA]</scope>
    <source>
        <strain evidence="4">ERR11</strain>
    </source>
</reference>
<dbReference type="CDD" id="cd00093">
    <property type="entry name" value="HTH_XRE"/>
    <property type="match status" value="1"/>
</dbReference>
<keyword evidence="3" id="KW-0238">DNA-binding</keyword>
<evidence type="ECO:0000259" key="2">
    <source>
        <dbReference type="PROSITE" id="PS50943"/>
    </source>
</evidence>
<sequence>MNTPPKRTPRSGRNEAPGETGVARQAAEFAAAFGRLIQEERKRQGLRQDELAMVSGTGKRFIVDLEAGKSTCQLGRSLHVANVLGLRIEDVLKDAQARRANTFHTPDIPDSDEEEPHGPSSGLL</sequence>
<organism evidence="3 4">
    <name type="scientific">Bradyrhizobium shewense</name>
    <dbReference type="NCBI Taxonomy" id="1761772"/>
    <lineage>
        <taxon>Bacteria</taxon>
        <taxon>Pseudomonadati</taxon>
        <taxon>Pseudomonadota</taxon>
        <taxon>Alphaproteobacteria</taxon>
        <taxon>Hyphomicrobiales</taxon>
        <taxon>Nitrobacteraceae</taxon>
        <taxon>Bradyrhizobium</taxon>
    </lineage>
</organism>
<evidence type="ECO:0000256" key="1">
    <source>
        <dbReference type="SAM" id="MobiDB-lite"/>
    </source>
</evidence>
<feature type="region of interest" description="Disordered" evidence="1">
    <location>
        <begin position="100"/>
        <end position="124"/>
    </location>
</feature>
<dbReference type="Gene3D" id="1.10.260.40">
    <property type="entry name" value="lambda repressor-like DNA-binding domains"/>
    <property type="match status" value="1"/>
</dbReference>
<protein>
    <submittedName>
        <fullName evidence="3">DNA-binding transcriptional regulator, XRE-family HTH domain</fullName>
    </submittedName>
</protein>
<dbReference type="SUPFAM" id="SSF47413">
    <property type="entry name" value="lambda repressor-like DNA-binding domains"/>
    <property type="match status" value="1"/>
</dbReference>
<dbReference type="PROSITE" id="PS50943">
    <property type="entry name" value="HTH_CROC1"/>
    <property type="match status" value="1"/>
</dbReference>
<feature type="domain" description="HTH cro/C1-type" evidence="2">
    <location>
        <begin position="37"/>
        <end position="91"/>
    </location>
</feature>
<dbReference type="SMART" id="SM00530">
    <property type="entry name" value="HTH_XRE"/>
    <property type="match status" value="1"/>
</dbReference>
<dbReference type="InterPro" id="IPR010982">
    <property type="entry name" value="Lambda_DNA-bd_dom_sf"/>
</dbReference>
<dbReference type="EMBL" id="FMAI01000036">
    <property type="protein sequence ID" value="SCB55170.1"/>
    <property type="molecule type" value="Genomic_DNA"/>
</dbReference>
<proteinExistence type="predicted"/>